<dbReference type="Pfam" id="PF03454">
    <property type="entry name" value="MoeA_C"/>
    <property type="match status" value="1"/>
</dbReference>
<dbReference type="Proteomes" id="UP000243024">
    <property type="component" value="Unassembled WGS sequence"/>
</dbReference>
<dbReference type="NCBIfam" id="NF045515">
    <property type="entry name" value="Glp_gephyrin"/>
    <property type="match status" value="1"/>
</dbReference>
<accession>A0A179INM6</accession>
<dbReference type="STRING" id="1484.SA87_03840"/>
<evidence type="ECO:0000256" key="1">
    <source>
        <dbReference type="ARBA" id="ARBA00001946"/>
    </source>
</evidence>
<dbReference type="SUPFAM" id="SSF63882">
    <property type="entry name" value="MoeA N-terminal region -like"/>
    <property type="match status" value="1"/>
</dbReference>
<organism evidence="15 16">
    <name type="scientific">Hydrogenibacillus schlegelii</name>
    <name type="common">Bacillus schlegelii</name>
    <dbReference type="NCBI Taxonomy" id="1484"/>
    <lineage>
        <taxon>Bacteria</taxon>
        <taxon>Bacillati</taxon>
        <taxon>Bacillota</taxon>
        <taxon>Bacilli</taxon>
        <taxon>Bacillales</taxon>
        <taxon>Bacillales Family X. Incertae Sedis</taxon>
        <taxon>Hydrogenibacillus</taxon>
    </lineage>
</organism>
<dbReference type="InterPro" id="IPR036425">
    <property type="entry name" value="MoaB/Mog-like_dom_sf"/>
</dbReference>
<dbReference type="EMBL" id="JXBB01000063">
    <property type="protein sequence ID" value="OAR03300.1"/>
    <property type="molecule type" value="Genomic_DNA"/>
</dbReference>
<name>A0A179INM6_HYDSH</name>
<keyword evidence="9 13" id="KW-0479">Metal-binding</keyword>
<dbReference type="SUPFAM" id="SSF53218">
    <property type="entry name" value="Molybdenum cofactor biosynthesis proteins"/>
    <property type="match status" value="1"/>
</dbReference>
<evidence type="ECO:0000256" key="7">
    <source>
        <dbReference type="ARBA" id="ARBA00022505"/>
    </source>
</evidence>
<evidence type="ECO:0000256" key="10">
    <source>
        <dbReference type="ARBA" id="ARBA00022842"/>
    </source>
</evidence>
<evidence type="ECO:0000256" key="9">
    <source>
        <dbReference type="ARBA" id="ARBA00022723"/>
    </source>
</evidence>
<dbReference type="SUPFAM" id="SSF63867">
    <property type="entry name" value="MoeA C-terminal domain-like"/>
    <property type="match status" value="1"/>
</dbReference>
<dbReference type="GO" id="GO:0046872">
    <property type="term" value="F:metal ion binding"/>
    <property type="evidence" value="ECO:0007669"/>
    <property type="project" value="UniProtKB-UniRule"/>
</dbReference>
<dbReference type="GO" id="GO:0006777">
    <property type="term" value="P:Mo-molybdopterin cofactor biosynthetic process"/>
    <property type="evidence" value="ECO:0007669"/>
    <property type="project" value="UniProtKB-UniRule"/>
</dbReference>
<evidence type="ECO:0000313" key="15">
    <source>
        <dbReference type="EMBL" id="OAR03300.1"/>
    </source>
</evidence>
<feature type="domain" description="MoaB/Mog" evidence="14">
    <location>
        <begin position="193"/>
        <end position="331"/>
    </location>
</feature>
<evidence type="ECO:0000256" key="6">
    <source>
        <dbReference type="ARBA" id="ARBA00021108"/>
    </source>
</evidence>
<dbReference type="InterPro" id="IPR038987">
    <property type="entry name" value="MoeA-like"/>
</dbReference>
<dbReference type="PANTHER" id="PTHR10192">
    <property type="entry name" value="MOLYBDOPTERIN BIOSYNTHESIS PROTEIN"/>
    <property type="match status" value="1"/>
</dbReference>
<comment type="function">
    <text evidence="2 13">Catalyzes the insertion of molybdate into adenylated molybdopterin with the concomitant release of AMP.</text>
</comment>
<comment type="similarity">
    <text evidence="4 13">Belongs to the MoeA family.</text>
</comment>
<keyword evidence="11 13" id="KW-0501">Molybdenum cofactor biosynthesis</keyword>
<keyword evidence="7 13" id="KW-0500">Molybdenum</keyword>
<evidence type="ECO:0000256" key="8">
    <source>
        <dbReference type="ARBA" id="ARBA00022679"/>
    </source>
</evidence>
<keyword evidence="8 13" id="KW-0808">Transferase</keyword>
<dbReference type="CDD" id="cd00887">
    <property type="entry name" value="MoeA"/>
    <property type="match status" value="1"/>
</dbReference>
<dbReference type="UniPathway" id="UPA00344"/>
<comment type="catalytic activity">
    <reaction evidence="12">
        <text>adenylyl-molybdopterin + molybdate = Mo-molybdopterin + AMP + H(+)</text>
        <dbReference type="Rhea" id="RHEA:35047"/>
        <dbReference type="ChEBI" id="CHEBI:15378"/>
        <dbReference type="ChEBI" id="CHEBI:36264"/>
        <dbReference type="ChEBI" id="CHEBI:62727"/>
        <dbReference type="ChEBI" id="CHEBI:71302"/>
        <dbReference type="ChEBI" id="CHEBI:456215"/>
        <dbReference type="EC" id="2.10.1.1"/>
    </reaction>
</comment>
<evidence type="ECO:0000256" key="3">
    <source>
        <dbReference type="ARBA" id="ARBA00005046"/>
    </source>
</evidence>
<dbReference type="AlphaFoldDB" id="A0A179INM6"/>
<evidence type="ECO:0000256" key="11">
    <source>
        <dbReference type="ARBA" id="ARBA00023150"/>
    </source>
</evidence>
<evidence type="ECO:0000256" key="4">
    <source>
        <dbReference type="ARBA" id="ARBA00010763"/>
    </source>
</evidence>
<comment type="cofactor">
    <cofactor evidence="1 13">
        <name>Mg(2+)</name>
        <dbReference type="ChEBI" id="CHEBI:18420"/>
    </cofactor>
</comment>
<evidence type="ECO:0000256" key="12">
    <source>
        <dbReference type="ARBA" id="ARBA00047317"/>
    </source>
</evidence>
<dbReference type="Pfam" id="PF00994">
    <property type="entry name" value="MoCF_biosynth"/>
    <property type="match status" value="1"/>
</dbReference>
<evidence type="ECO:0000259" key="14">
    <source>
        <dbReference type="SMART" id="SM00852"/>
    </source>
</evidence>
<dbReference type="OrthoDB" id="9804758at2"/>
<evidence type="ECO:0000256" key="5">
    <source>
        <dbReference type="ARBA" id="ARBA00013269"/>
    </source>
</evidence>
<evidence type="ECO:0000256" key="13">
    <source>
        <dbReference type="RuleBase" id="RU365090"/>
    </source>
</evidence>
<dbReference type="NCBIfam" id="TIGR00177">
    <property type="entry name" value="molyb_syn"/>
    <property type="match status" value="1"/>
</dbReference>
<comment type="caution">
    <text evidence="15">The sequence shown here is derived from an EMBL/GenBank/DDBJ whole genome shotgun (WGS) entry which is preliminary data.</text>
</comment>
<reference evidence="15 16" key="1">
    <citation type="submission" date="2015-09" db="EMBL/GenBank/DDBJ databases">
        <title>Draft genome sequence of Hydrogenibacillus schlegelii DSM 2000.</title>
        <authorList>
            <person name="Hemp J."/>
        </authorList>
    </citation>
    <scope>NUCLEOTIDE SEQUENCE [LARGE SCALE GENOMIC DNA]</scope>
    <source>
        <strain evidence="15 16">MA 48</strain>
    </source>
</reference>
<dbReference type="Gene3D" id="2.40.340.10">
    <property type="entry name" value="MoeA, C-terminal, domain IV"/>
    <property type="match status" value="1"/>
</dbReference>
<protein>
    <recommendedName>
        <fullName evidence="6 13">Molybdopterin molybdenumtransferase</fullName>
        <ecNumber evidence="5 13">2.10.1.1</ecNumber>
    </recommendedName>
</protein>
<dbReference type="SMART" id="SM00852">
    <property type="entry name" value="MoCF_biosynth"/>
    <property type="match status" value="1"/>
</dbReference>
<dbReference type="Pfam" id="PF03453">
    <property type="entry name" value="MoeA_N"/>
    <property type="match status" value="1"/>
</dbReference>
<evidence type="ECO:0000256" key="2">
    <source>
        <dbReference type="ARBA" id="ARBA00002901"/>
    </source>
</evidence>
<gene>
    <name evidence="15" type="ORF">SA87_03840</name>
</gene>
<proteinExistence type="inferred from homology"/>
<dbReference type="Gene3D" id="2.170.190.11">
    <property type="entry name" value="Molybdopterin biosynthesis moea protein, domain 3"/>
    <property type="match status" value="1"/>
</dbReference>
<dbReference type="FunFam" id="2.170.190.11:FF:000001">
    <property type="entry name" value="Molybdopterin molybdenumtransferase"/>
    <property type="match status" value="1"/>
</dbReference>
<keyword evidence="16" id="KW-1185">Reference proteome</keyword>
<dbReference type="PANTHER" id="PTHR10192:SF5">
    <property type="entry name" value="GEPHYRIN"/>
    <property type="match status" value="1"/>
</dbReference>
<keyword evidence="10 13" id="KW-0460">Magnesium</keyword>
<dbReference type="Gene3D" id="3.90.105.10">
    <property type="entry name" value="Molybdopterin biosynthesis moea protein, domain 2"/>
    <property type="match status" value="1"/>
</dbReference>
<comment type="pathway">
    <text evidence="3 13">Cofactor biosynthesis; molybdopterin biosynthesis.</text>
</comment>
<dbReference type="InterPro" id="IPR001453">
    <property type="entry name" value="MoaB/Mog_dom"/>
</dbReference>
<dbReference type="EC" id="2.10.1.1" evidence="5 13"/>
<dbReference type="InterPro" id="IPR005111">
    <property type="entry name" value="MoeA_C_domain_IV"/>
</dbReference>
<dbReference type="FunFam" id="3.40.980.10:FF:000004">
    <property type="entry name" value="Molybdopterin molybdenumtransferase"/>
    <property type="match status" value="1"/>
</dbReference>
<dbReference type="InterPro" id="IPR005110">
    <property type="entry name" value="MoeA_linker/N"/>
</dbReference>
<dbReference type="Gene3D" id="3.40.980.10">
    <property type="entry name" value="MoaB/Mog-like domain"/>
    <property type="match status" value="1"/>
</dbReference>
<sequence>MIEREVRPIPVEEARRRLFDWARPRAAERRPLLQAFGRYLAEAPALPEDVPPFDRALKDGFAVRAAETEGASPEAPVVLRIVEEVPAGGWPKAALRPGTAVRIMTGAPLPAGADAVVPVEDAVLPPGSRGRAGEVVHIVRPTRPGAERQPKGGDLRQGSAPVEAGARIGPAEAAVLATAGAEEVAVVRLPRVALAVTGDELVTGAGPLRPGQIRNSNGPMLRALFAGEGFRVEDLGRLPDATEDVVRAIGEALEAADVVVTTGAVSVGDYDVVPEAMARLRLEVLFRKVAIKPGMPLTVAVRDDRAWIALPGNPASSFVTTHLFVLPLLRKMAGARRWEPLRTTGRLIGKPAERPTWRTRFWRAEARLEGGAVVVDAGRSQTSASISSFLGTNAFVEVPPEADPAVGETVTVWWIGGCPG</sequence>
<dbReference type="InterPro" id="IPR036688">
    <property type="entry name" value="MoeA_C_domain_IV_sf"/>
</dbReference>
<dbReference type="GO" id="GO:0005829">
    <property type="term" value="C:cytosol"/>
    <property type="evidence" value="ECO:0007669"/>
    <property type="project" value="TreeGrafter"/>
</dbReference>
<evidence type="ECO:0000313" key="16">
    <source>
        <dbReference type="Proteomes" id="UP000243024"/>
    </source>
</evidence>
<dbReference type="InterPro" id="IPR036135">
    <property type="entry name" value="MoeA_linker/N_sf"/>
</dbReference>
<dbReference type="RefSeq" id="WP_066203415.1">
    <property type="nucleotide sequence ID" value="NZ_CBCSAS010000006.1"/>
</dbReference>
<dbReference type="GO" id="GO:0061599">
    <property type="term" value="F:molybdopterin molybdotransferase activity"/>
    <property type="evidence" value="ECO:0007669"/>
    <property type="project" value="UniProtKB-UniRule"/>
</dbReference>